<evidence type="ECO:0000313" key="2">
    <source>
        <dbReference type="EMBL" id="KIJ26950.1"/>
    </source>
</evidence>
<organism evidence="2 3">
    <name type="scientific">Sphaerobolus stellatus (strain SS14)</name>
    <dbReference type="NCBI Taxonomy" id="990650"/>
    <lineage>
        <taxon>Eukaryota</taxon>
        <taxon>Fungi</taxon>
        <taxon>Dikarya</taxon>
        <taxon>Basidiomycota</taxon>
        <taxon>Agaricomycotina</taxon>
        <taxon>Agaricomycetes</taxon>
        <taxon>Phallomycetidae</taxon>
        <taxon>Geastrales</taxon>
        <taxon>Sphaerobolaceae</taxon>
        <taxon>Sphaerobolus</taxon>
    </lineage>
</organism>
<sequence length="114" mass="11890">MDPECVDWKTELAARGSGDDCGDGNGGDGEIKALQGLIASRGTIHGQRASSALSSSGRGRSIEEVDMASGEGRGTKRKASPETTMELERTALARTARGRGRAKTSTAAHDLLFI</sequence>
<reference evidence="2 3" key="1">
    <citation type="submission" date="2014-06" db="EMBL/GenBank/DDBJ databases">
        <title>Evolutionary Origins and Diversification of the Mycorrhizal Mutualists.</title>
        <authorList>
            <consortium name="DOE Joint Genome Institute"/>
            <consortium name="Mycorrhizal Genomics Consortium"/>
            <person name="Kohler A."/>
            <person name="Kuo A."/>
            <person name="Nagy L.G."/>
            <person name="Floudas D."/>
            <person name="Copeland A."/>
            <person name="Barry K.W."/>
            <person name="Cichocki N."/>
            <person name="Veneault-Fourrey C."/>
            <person name="LaButti K."/>
            <person name="Lindquist E.A."/>
            <person name="Lipzen A."/>
            <person name="Lundell T."/>
            <person name="Morin E."/>
            <person name="Murat C."/>
            <person name="Riley R."/>
            <person name="Ohm R."/>
            <person name="Sun H."/>
            <person name="Tunlid A."/>
            <person name="Henrissat B."/>
            <person name="Grigoriev I.V."/>
            <person name="Hibbett D.S."/>
            <person name="Martin F."/>
        </authorList>
    </citation>
    <scope>NUCLEOTIDE SEQUENCE [LARGE SCALE GENOMIC DNA]</scope>
    <source>
        <strain evidence="2 3">SS14</strain>
    </source>
</reference>
<protein>
    <submittedName>
        <fullName evidence="2">Uncharacterized protein</fullName>
    </submittedName>
</protein>
<accession>A0A0C9UNV4</accession>
<evidence type="ECO:0000313" key="3">
    <source>
        <dbReference type="Proteomes" id="UP000054279"/>
    </source>
</evidence>
<name>A0A0C9UNV4_SPHS4</name>
<evidence type="ECO:0000256" key="1">
    <source>
        <dbReference type="SAM" id="MobiDB-lite"/>
    </source>
</evidence>
<gene>
    <name evidence="2" type="ORF">M422DRAFT_271912</name>
</gene>
<dbReference type="EMBL" id="KN837351">
    <property type="protein sequence ID" value="KIJ26950.1"/>
    <property type="molecule type" value="Genomic_DNA"/>
</dbReference>
<dbReference type="Proteomes" id="UP000054279">
    <property type="component" value="Unassembled WGS sequence"/>
</dbReference>
<feature type="compositionally biased region" description="Basic and acidic residues" evidence="1">
    <location>
        <begin position="1"/>
        <end position="12"/>
    </location>
</feature>
<feature type="region of interest" description="Disordered" evidence="1">
    <location>
        <begin position="1"/>
        <end position="28"/>
    </location>
</feature>
<dbReference type="HOGENOM" id="CLU_2122639_0_0_1"/>
<dbReference type="AlphaFoldDB" id="A0A0C9UNV4"/>
<keyword evidence="3" id="KW-1185">Reference proteome</keyword>
<feature type="compositionally biased region" description="Low complexity" evidence="1">
    <location>
        <begin position="48"/>
        <end position="59"/>
    </location>
</feature>
<feature type="region of interest" description="Disordered" evidence="1">
    <location>
        <begin position="43"/>
        <end position="114"/>
    </location>
</feature>
<proteinExistence type="predicted"/>